<reference evidence="3 4" key="1">
    <citation type="submission" date="2018-11" db="EMBL/GenBank/DDBJ databases">
        <title>Sequencing the genomes of 1000 actinobacteria strains.</title>
        <authorList>
            <person name="Klenk H.-P."/>
        </authorList>
    </citation>
    <scope>NUCLEOTIDE SEQUENCE [LARGE SCALE GENOMIC DNA]</scope>
    <source>
        <strain evidence="3 4">DSM 44254</strain>
    </source>
</reference>
<dbReference type="OrthoDB" id="9813854at2"/>
<feature type="transmembrane region" description="Helical" evidence="2">
    <location>
        <begin position="286"/>
        <end position="309"/>
    </location>
</feature>
<sequence length="410" mass="41690">MRYLQPVLAGIVLSVVGFASSFAVVLAGLRAVGADERQAASGLLILCLMLGLVAIFLGLRYRMPISIAWSTPGAALLATSAAEGVSYREALGAFAVTGCLIIVAGLSKTLGRLIAAIPVPLAAAMLAGVLLPLCLAPVHAVAELPRAAVPIVLTWLVLGRFAATRRWAVPAALAVSVVAVLLLREPGKASSGLLPVLTWEVPALSLQALVGVALPLFIVTMASQNVPGMGVLAANGYRPDLRPILVSTGAATVVTAPFGGHTLNLAAITAQLAAGPDAHPDPARRWIASVSSGVVYLFIALASGVAVSLIATSPPLLIETVAGLALLASLASALHTAVQDPAARDASVITFAVTASGITLLGIGAPFWGLLAGLTYSALNRFRSPKPEPTPVPEPEPEPQPVPEPDPASS</sequence>
<keyword evidence="2" id="KW-0812">Transmembrane</keyword>
<feature type="transmembrane region" description="Helical" evidence="2">
    <location>
        <begin position="316"/>
        <end position="337"/>
    </location>
</feature>
<accession>A0A3N1D7Z5</accession>
<protein>
    <submittedName>
        <fullName evidence="3">Benzoate membrane transport protein</fullName>
    </submittedName>
</protein>
<comment type="caution">
    <text evidence="3">The sequence shown here is derived from an EMBL/GenBank/DDBJ whole genome shotgun (WGS) entry which is preliminary data.</text>
</comment>
<organism evidence="3 4">
    <name type="scientific">Actinocorallia herbida</name>
    <dbReference type="NCBI Taxonomy" id="58109"/>
    <lineage>
        <taxon>Bacteria</taxon>
        <taxon>Bacillati</taxon>
        <taxon>Actinomycetota</taxon>
        <taxon>Actinomycetes</taxon>
        <taxon>Streptosporangiales</taxon>
        <taxon>Thermomonosporaceae</taxon>
        <taxon>Actinocorallia</taxon>
    </lineage>
</organism>
<feature type="compositionally biased region" description="Pro residues" evidence="1">
    <location>
        <begin position="387"/>
        <end position="410"/>
    </location>
</feature>
<keyword evidence="2" id="KW-1133">Transmembrane helix</keyword>
<dbReference type="PANTHER" id="PTHR30199">
    <property type="entry name" value="MFS FAMILY TRANSPORTER, PREDICTED SUBSTRATE BENZOATE"/>
    <property type="match status" value="1"/>
</dbReference>
<feature type="transmembrane region" description="Helical" evidence="2">
    <location>
        <begin position="113"/>
        <end position="138"/>
    </location>
</feature>
<dbReference type="Proteomes" id="UP000272400">
    <property type="component" value="Unassembled WGS sequence"/>
</dbReference>
<dbReference type="GO" id="GO:0042925">
    <property type="term" value="F:benzoate transmembrane transporter activity"/>
    <property type="evidence" value="ECO:0007669"/>
    <property type="project" value="InterPro"/>
</dbReference>
<keyword evidence="2" id="KW-0472">Membrane</keyword>
<dbReference type="Pfam" id="PF03594">
    <property type="entry name" value="BenE"/>
    <property type="match status" value="1"/>
</dbReference>
<dbReference type="RefSeq" id="WP_123668721.1">
    <property type="nucleotide sequence ID" value="NZ_RJKE01000001.1"/>
</dbReference>
<dbReference type="InterPro" id="IPR004711">
    <property type="entry name" value="Benzoate_Transporter"/>
</dbReference>
<feature type="transmembrane region" description="Helical" evidence="2">
    <location>
        <begin position="204"/>
        <end position="223"/>
    </location>
</feature>
<dbReference type="PANTHER" id="PTHR30199:SF0">
    <property type="entry name" value="INNER MEMBRANE PROTEIN YDCO"/>
    <property type="match status" value="1"/>
</dbReference>
<evidence type="ECO:0000256" key="2">
    <source>
        <dbReference type="SAM" id="Phobius"/>
    </source>
</evidence>
<feature type="transmembrane region" description="Helical" evidence="2">
    <location>
        <begin position="349"/>
        <end position="376"/>
    </location>
</feature>
<evidence type="ECO:0000313" key="3">
    <source>
        <dbReference type="EMBL" id="ROO89663.1"/>
    </source>
</evidence>
<evidence type="ECO:0000313" key="4">
    <source>
        <dbReference type="Proteomes" id="UP000272400"/>
    </source>
</evidence>
<dbReference type="NCBIfam" id="TIGR00843">
    <property type="entry name" value="benE"/>
    <property type="match status" value="1"/>
</dbReference>
<dbReference type="AlphaFoldDB" id="A0A3N1D7Z5"/>
<feature type="transmembrane region" description="Helical" evidence="2">
    <location>
        <begin position="39"/>
        <end position="59"/>
    </location>
</feature>
<gene>
    <name evidence="3" type="ORF">EDD29_7368</name>
</gene>
<feature type="transmembrane region" description="Helical" evidence="2">
    <location>
        <begin position="90"/>
        <end position="106"/>
    </location>
</feature>
<feature type="transmembrane region" description="Helical" evidence="2">
    <location>
        <begin position="244"/>
        <end position="266"/>
    </location>
</feature>
<feature type="region of interest" description="Disordered" evidence="1">
    <location>
        <begin position="383"/>
        <end position="410"/>
    </location>
</feature>
<feature type="transmembrane region" description="Helical" evidence="2">
    <location>
        <begin position="167"/>
        <end position="184"/>
    </location>
</feature>
<proteinExistence type="predicted"/>
<dbReference type="GO" id="GO:0005886">
    <property type="term" value="C:plasma membrane"/>
    <property type="evidence" value="ECO:0007669"/>
    <property type="project" value="TreeGrafter"/>
</dbReference>
<keyword evidence="4" id="KW-1185">Reference proteome</keyword>
<evidence type="ECO:0000256" key="1">
    <source>
        <dbReference type="SAM" id="MobiDB-lite"/>
    </source>
</evidence>
<name>A0A3N1D7Z5_9ACTN</name>
<dbReference type="EMBL" id="RJKE01000001">
    <property type="protein sequence ID" value="ROO89663.1"/>
    <property type="molecule type" value="Genomic_DNA"/>
</dbReference>